<accession>A0A2P5EYS2</accession>
<comment type="caution">
    <text evidence="2">The sequence shown here is derived from an EMBL/GenBank/DDBJ whole genome shotgun (WGS) entry which is preliminary data.</text>
</comment>
<keyword evidence="3" id="KW-1185">Reference proteome</keyword>
<feature type="region of interest" description="Disordered" evidence="1">
    <location>
        <begin position="1"/>
        <end position="26"/>
    </location>
</feature>
<proteinExistence type="predicted"/>
<evidence type="ECO:0000256" key="1">
    <source>
        <dbReference type="SAM" id="MobiDB-lite"/>
    </source>
</evidence>
<evidence type="ECO:0000313" key="3">
    <source>
        <dbReference type="Proteomes" id="UP000237000"/>
    </source>
</evidence>
<name>A0A2P5EYS2_TREOI</name>
<dbReference type="InParanoid" id="A0A2P5EYS2"/>
<reference evidence="3" key="1">
    <citation type="submission" date="2016-06" db="EMBL/GenBank/DDBJ databases">
        <title>Parallel loss of symbiosis genes in relatives of nitrogen-fixing non-legume Parasponia.</title>
        <authorList>
            <person name="Van Velzen R."/>
            <person name="Holmer R."/>
            <person name="Bu F."/>
            <person name="Rutten L."/>
            <person name="Van Zeijl A."/>
            <person name="Liu W."/>
            <person name="Santuari L."/>
            <person name="Cao Q."/>
            <person name="Sharma T."/>
            <person name="Shen D."/>
            <person name="Roswanjaya Y."/>
            <person name="Wardhani T."/>
            <person name="Kalhor M.S."/>
            <person name="Jansen J."/>
            <person name="Van den Hoogen J."/>
            <person name="Gungor B."/>
            <person name="Hartog M."/>
            <person name="Hontelez J."/>
            <person name="Verver J."/>
            <person name="Yang W.-C."/>
            <person name="Schijlen E."/>
            <person name="Repin R."/>
            <person name="Schilthuizen M."/>
            <person name="Schranz E."/>
            <person name="Heidstra R."/>
            <person name="Miyata K."/>
            <person name="Fedorova E."/>
            <person name="Kohlen W."/>
            <person name="Bisseling T."/>
            <person name="Smit S."/>
            <person name="Geurts R."/>
        </authorList>
    </citation>
    <scope>NUCLEOTIDE SEQUENCE [LARGE SCALE GENOMIC DNA]</scope>
    <source>
        <strain evidence="3">cv. RG33-2</strain>
    </source>
</reference>
<organism evidence="2 3">
    <name type="scientific">Trema orientale</name>
    <name type="common">Charcoal tree</name>
    <name type="synonym">Celtis orientalis</name>
    <dbReference type="NCBI Taxonomy" id="63057"/>
    <lineage>
        <taxon>Eukaryota</taxon>
        <taxon>Viridiplantae</taxon>
        <taxon>Streptophyta</taxon>
        <taxon>Embryophyta</taxon>
        <taxon>Tracheophyta</taxon>
        <taxon>Spermatophyta</taxon>
        <taxon>Magnoliopsida</taxon>
        <taxon>eudicotyledons</taxon>
        <taxon>Gunneridae</taxon>
        <taxon>Pentapetalae</taxon>
        <taxon>rosids</taxon>
        <taxon>fabids</taxon>
        <taxon>Rosales</taxon>
        <taxon>Cannabaceae</taxon>
        <taxon>Trema</taxon>
    </lineage>
</organism>
<sequence length="226" mass="25967">MLHPFQSRDPFKKSPPRISSHHHYTHEPEVVMSVEAVEEGEIFSPKQGARVAMLKNRFAETIRKAKNTLDAASYKEATRSGTYSSTHHEVVPLKEKDTGADYSNNSIVIKNRQRSRNIRDNDHDQPLMIKKRGGARDHQADDSDCDQLMMKKRKRQCRRGIGTQRKADDDRELRTNLRKKEIERQREAARIAINKITKTVDFDNLSVLVEFKKLLGSPSTSVYIGL</sequence>
<dbReference type="OrthoDB" id="10428435at2759"/>
<gene>
    <name evidence="2" type="ORF">TorRG33x02_135360</name>
</gene>
<dbReference type="AlphaFoldDB" id="A0A2P5EYS2"/>
<evidence type="ECO:0000313" key="2">
    <source>
        <dbReference type="EMBL" id="PON90679.1"/>
    </source>
</evidence>
<dbReference type="Proteomes" id="UP000237000">
    <property type="component" value="Unassembled WGS sequence"/>
</dbReference>
<dbReference type="EMBL" id="JXTC01000081">
    <property type="protein sequence ID" value="PON90679.1"/>
    <property type="molecule type" value="Genomic_DNA"/>
</dbReference>
<protein>
    <submittedName>
        <fullName evidence="2">Uncharacterized protein</fullName>
    </submittedName>
</protein>